<accession>A0A8J7LU99</accession>
<dbReference type="Proteomes" id="UP000636888">
    <property type="component" value="Unassembled WGS sequence"/>
</dbReference>
<dbReference type="PANTHER" id="PTHR34821:SF2">
    <property type="entry name" value="INNER MEMBRANE PROTEIN YDCZ"/>
    <property type="match status" value="1"/>
</dbReference>
<dbReference type="GO" id="GO:0005886">
    <property type="term" value="C:plasma membrane"/>
    <property type="evidence" value="ECO:0007669"/>
    <property type="project" value="TreeGrafter"/>
</dbReference>
<organism evidence="2 3">
    <name type="scientific">Geomesophilobacter sediminis</name>
    <dbReference type="NCBI Taxonomy" id="2798584"/>
    <lineage>
        <taxon>Bacteria</taxon>
        <taxon>Pseudomonadati</taxon>
        <taxon>Thermodesulfobacteriota</taxon>
        <taxon>Desulfuromonadia</taxon>
        <taxon>Geobacterales</taxon>
        <taxon>Geobacteraceae</taxon>
        <taxon>Geomesophilobacter</taxon>
    </lineage>
</organism>
<dbReference type="AlphaFoldDB" id="A0A8J7LU99"/>
<evidence type="ECO:0000313" key="2">
    <source>
        <dbReference type="EMBL" id="MBJ6724409.1"/>
    </source>
</evidence>
<feature type="transmembrane region" description="Helical" evidence="1">
    <location>
        <begin position="68"/>
        <end position="88"/>
    </location>
</feature>
<dbReference type="Pfam" id="PF04657">
    <property type="entry name" value="DMT_YdcZ"/>
    <property type="match status" value="1"/>
</dbReference>
<reference evidence="2" key="1">
    <citation type="submission" date="2020-12" db="EMBL/GenBank/DDBJ databases">
        <title>Geomonas sp. Red875, isolated from river sediment.</title>
        <authorList>
            <person name="Xu Z."/>
            <person name="Zhang Z."/>
            <person name="Masuda Y."/>
            <person name="Itoh H."/>
            <person name="Senoo K."/>
        </authorList>
    </citation>
    <scope>NUCLEOTIDE SEQUENCE</scope>
    <source>
        <strain evidence="2">Red875</strain>
    </source>
</reference>
<keyword evidence="1" id="KW-1133">Transmembrane helix</keyword>
<feature type="transmembrane region" description="Helical" evidence="1">
    <location>
        <begin position="94"/>
        <end position="114"/>
    </location>
</feature>
<name>A0A8J7LU99_9BACT</name>
<comment type="caution">
    <text evidence="2">The sequence shown here is derived from an EMBL/GenBank/DDBJ whole genome shotgun (WGS) entry which is preliminary data.</text>
</comment>
<evidence type="ECO:0000313" key="3">
    <source>
        <dbReference type="Proteomes" id="UP000636888"/>
    </source>
</evidence>
<dbReference type="PANTHER" id="PTHR34821">
    <property type="entry name" value="INNER MEMBRANE PROTEIN YDCZ"/>
    <property type="match status" value="1"/>
</dbReference>
<dbReference type="RefSeq" id="WP_199383259.1">
    <property type="nucleotide sequence ID" value="NZ_JAEMHM010000005.1"/>
</dbReference>
<keyword evidence="3" id="KW-1185">Reference proteome</keyword>
<feature type="transmembrane region" description="Helical" evidence="1">
    <location>
        <begin position="34"/>
        <end position="56"/>
    </location>
</feature>
<dbReference type="EMBL" id="JAEMHM010000005">
    <property type="protein sequence ID" value="MBJ6724409.1"/>
    <property type="molecule type" value="Genomic_DNA"/>
</dbReference>
<dbReference type="InterPro" id="IPR006750">
    <property type="entry name" value="YdcZ"/>
</dbReference>
<proteinExistence type="predicted"/>
<evidence type="ECO:0000256" key="1">
    <source>
        <dbReference type="SAM" id="Phobius"/>
    </source>
</evidence>
<gene>
    <name evidence="2" type="ORF">JFN93_06795</name>
</gene>
<keyword evidence="1" id="KW-0812">Transmembrane</keyword>
<sequence>MTNLFFFLTMFCAGITIAVQPSINARLAQRVGVLESSCISFAVGTLALLVLVLLTGKGSFRGLVDATWWEWTGGLLGATFVTATIVVVPRIGTAAAMSAVIAAQLITGIALDQVGAFGMRVVPVDAKRVIGALLLLAGAALIKGN</sequence>
<keyword evidence="1" id="KW-0472">Membrane</keyword>
<protein>
    <submittedName>
        <fullName evidence="2">DMT family transporter</fullName>
    </submittedName>
</protein>